<gene>
    <name evidence="1" type="ORF">L0N21_17610</name>
</gene>
<dbReference type="Proteomes" id="UP001199915">
    <property type="component" value="Unassembled WGS sequence"/>
</dbReference>
<name>A0AAE3JTU2_9FIRM</name>
<comment type="caution">
    <text evidence="1">The sequence shown here is derived from an EMBL/GenBank/DDBJ whole genome shotgun (WGS) entry which is preliminary data.</text>
</comment>
<dbReference type="AlphaFoldDB" id="A0AAE3JTU2"/>
<proteinExistence type="predicted"/>
<reference evidence="1" key="1">
    <citation type="submission" date="2022-01" db="EMBL/GenBank/DDBJ databases">
        <title>Collection of gut derived symbiotic bacterial strains cultured from healthy donors.</title>
        <authorList>
            <person name="Lin H."/>
            <person name="Kohout C."/>
            <person name="Waligurski E."/>
            <person name="Pamer E.G."/>
        </authorList>
    </citation>
    <scope>NUCLEOTIDE SEQUENCE</scope>
    <source>
        <strain evidence="1">DFI.5.49</strain>
    </source>
</reference>
<accession>A0AAE3JTU2</accession>
<dbReference type="InterPro" id="IPR035069">
    <property type="entry name" value="TTHA1013/TTHA0281-like"/>
</dbReference>
<protein>
    <recommendedName>
        <fullName evidence="3">HicB family</fullName>
    </recommendedName>
</protein>
<dbReference type="RefSeq" id="WP_117802119.1">
    <property type="nucleotide sequence ID" value="NZ_JAAITR010000007.1"/>
</dbReference>
<organism evidence="1 2">
    <name type="scientific">Fusicatenibacter saccharivorans</name>
    <dbReference type="NCBI Taxonomy" id="1150298"/>
    <lineage>
        <taxon>Bacteria</taxon>
        <taxon>Bacillati</taxon>
        <taxon>Bacillota</taxon>
        <taxon>Clostridia</taxon>
        <taxon>Lachnospirales</taxon>
        <taxon>Lachnospiraceae</taxon>
        <taxon>Fusicatenibacter</taxon>
    </lineage>
</organism>
<evidence type="ECO:0008006" key="3">
    <source>
        <dbReference type="Google" id="ProtNLM"/>
    </source>
</evidence>
<dbReference type="SUPFAM" id="SSF143100">
    <property type="entry name" value="TTHA1013/TTHA0281-like"/>
    <property type="match status" value="1"/>
</dbReference>
<sequence>MKINFSINYKGYTADISYEPEDKIYVGEVRCISDSLNFHGRSILEVNAMFHQSIENYLDLCKQIGKDPERAADYELACRIYTCISDNTDCTTEPEAVEALREAVLKSGKAGTSAFELLCDRIEELLENK</sequence>
<dbReference type="EMBL" id="JAKNFS010000040">
    <property type="protein sequence ID" value="MCG4767300.1"/>
    <property type="molecule type" value="Genomic_DNA"/>
</dbReference>
<evidence type="ECO:0000313" key="1">
    <source>
        <dbReference type="EMBL" id="MCG4767300.1"/>
    </source>
</evidence>
<evidence type="ECO:0000313" key="2">
    <source>
        <dbReference type="Proteomes" id="UP001199915"/>
    </source>
</evidence>
<dbReference type="GeneID" id="79855363"/>